<sequence>MTLAVDVFLRDADGQWNVLDVPEGCNDSAGFENWRETVWGSAPVRALGATYLPVLASSDLYVEASDVPEFLREIALLREHLEAVAGAVGKQSDVIGSRLDNIEAAALRAREIGGGVLIW</sequence>
<dbReference type="RefSeq" id="WP_329552731.1">
    <property type="nucleotide sequence ID" value="NZ_CP163431.1"/>
</dbReference>
<evidence type="ECO:0000313" key="1">
    <source>
        <dbReference type="EMBL" id="XDQ04997.1"/>
    </source>
</evidence>
<dbReference type="EMBL" id="CP163431">
    <property type="protein sequence ID" value="XDQ04997.1"/>
    <property type="molecule type" value="Genomic_DNA"/>
</dbReference>
<gene>
    <name evidence="1" type="ORF">AB5J58_34770</name>
</gene>
<proteinExistence type="predicted"/>
<organism evidence="1">
    <name type="scientific">Streptomyces sp. R08</name>
    <dbReference type="NCBI Taxonomy" id="3238624"/>
    <lineage>
        <taxon>Bacteria</taxon>
        <taxon>Bacillati</taxon>
        <taxon>Actinomycetota</taxon>
        <taxon>Actinomycetes</taxon>
        <taxon>Kitasatosporales</taxon>
        <taxon>Streptomycetaceae</taxon>
        <taxon>Streptomyces</taxon>
    </lineage>
</organism>
<reference evidence="1" key="1">
    <citation type="submission" date="2024-07" db="EMBL/GenBank/DDBJ databases">
        <authorList>
            <person name="Yu S.T."/>
        </authorList>
    </citation>
    <scope>NUCLEOTIDE SEQUENCE</scope>
    <source>
        <strain evidence="1">R08</strain>
    </source>
</reference>
<name>A0AB39MFH8_9ACTN</name>
<accession>A0AB39MFH8</accession>
<protein>
    <submittedName>
        <fullName evidence="1">Uncharacterized protein</fullName>
    </submittedName>
</protein>
<dbReference type="AlphaFoldDB" id="A0AB39MFH8"/>